<evidence type="ECO:0000313" key="2">
    <source>
        <dbReference type="EMBL" id="KAF6151418.1"/>
    </source>
</evidence>
<protein>
    <submittedName>
        <fullName evidence="2">Uncharacterized protein</fullName>
    </submittedName>
</protein>
<keyword evidence="3" id="KW-1185">Reference proteome</keyword>
<dbReference type="Proteomes" id="UP000541444">
    <property type="component" value="Unassembled WGS sequence"/>
</dbReference>
<feature type="compositionally biased region" description="Basic and acidic residues" evidence="1">
    <location>
        <begin position="209"/>
        <end position="219"/>
    </location>
</feature>
<dbReference type="EMBL" id="JACGCM010001692">
    <property type="protein sequence ID" value="KAF6151418.1"/>
    <property type="molecule type" value="Genomic_DNA"/>
</dbReference>
<dbReference type="AlphaFoldDB" id="A0A7J7M9J7"/>
<feature type="compositionally biased region" description="Acidic residues" evidence="1">
    <location>
        <begin position="383"/>
        <end position="394"/>
    </location>
</feature>
<name>A0A7J7M9J7_9MAGN</name>
<evidence type="ECO:0000313" key="3">
    <source>
        <dbReference type="Proteomes" id="UP000541444"/>
    </source>
</evidence>
<reference evidence="2 3" key="1">
    <citation type="journal article" date="2020" name="IScience">
        <title>Genome Sequencing of the Endangered Kingdonia uniflora (Circaeasteraceae, Ranunculales) Reveals Potential Mechanisms of Evolutionary Specialization.</title>
        <authorList>
            <person name="Sun Y."/>
            <person name="Deng T."/>
            <person name="Zhang A."/>
            <person name="Moore M.J."/>
            <person name="Landis J.B."/>
            <person name="Lin N."/>
            <person name="Zhang H."/>
            <person name="Zhang X."/>
            <person name="Huang J."/>
            <person name="Zhang X."/>
            <person name="Sun H."/>
            <person name="Wang H."/>
        </authorList>
    </citation>
    <scope>NUCLEOTIDE SEQUENCE [LARGE SCALE GENOMIC DNA]</scope>
    <source>
        <strain evidence="2">TB1705</strain>
        <tissue evidence="2">Leaf</tissue>
    </source>
</reference>
<feature type="region of interest" description="Disordered" evidence="1">
    <location>
        <begin position="365"/>
        <end position="394"/>
    </location>
</feature>
<accession>A0A7J7M9J7</accession>
<gene>
    <name evidence="2" type="ORF">GIB67_020642</name>
</gene>
<sequence length="394" mass="44414">MKPIHVCLILGLRVSPIHNDFLFADPDYVTGFRKRRFPRKKNAYGLKEIEGALKQAKLERHHDDVLRLNLLNILLFFVLPNKGINVEVKYVDMLDDLRYHIEAPIIGGASGTEAPAIEAPLIGAPEISSSSSKVDFGAAVVMVSFQLGNHGKILQNHGKMLERISMSTLRDSTLPLRDASEFKVEKEVNLEAISSEYGGDLLEWKKGAVEDVEPQAKENNDEDEKDGDDEKADDENAKSIQEDPYHLLRATLSFVYLIFLNNFDQDTQNFSNLKQTLDSCSQMSAYISDLWKTAVLNFIYLLWRAINELVFEGYPFCFNDIKCKILAAVKEEAVLSTLEVADQAKNVVFFYQEVDVDEADQINANQTTGISVEEQSKDLVEGKDDDDETLQTRP</sequence>
<comment type="caution">
    <text evidence="2">The sequence shown here is derived from an EMBL/GenBank/DDBJ whole genome shotgun (WGS) entry which is preliminary data.</text>
</comment>
<proteinExistence type="predicted"/>
<organism evidence="2 3">
    <name type="scientific">Kingdonia uniflora</name>
    <dbReference type="NCBI Taxonomy" id="39325"/>
    <lineage>
        <taxon>Eukaryota</taxon>
        <taxon>Viridiplantae</taxon>
        <taxon>Streptophyta</taxon>
        <taxon>Embryophyta</taxon>
        <taxon>Tracheophyta</taxon>
        <taxon>Spermatophyta</taxon>
        <taxon>Magnoliopsida</taxon>
        <taxon>Ranunculales</taxon>
        <taxon>Circaeasteraceae</taxon>
        <taxon>Kingdonia</taxon>
    </lineage>
</organism>
<feature type="region of interest" description="Disordered" evidence="1">
    <location>
        <begin position="209"/>
        <end position="238"/>
    </location>
</feature>
<feature type="compositionally biased region" description="Acidic residues" evidence="1">
    <location>
        <begin position="220"/>
        <end position="233"/>
    </location>
</feature>
<evidence type="ECO:0000256" key="1">
    <source>
        <dbReference type="SAM" id="MobiDB-lite"/>
    </source>
</evidence>